<dbReference type="Pfam" id="PF01208">
    <property type="entry name" value="URO-D"/>
    <property type="match status" value="1"/>
</dbReference>
<protein>
    <recommendedName>
        <fullName evidence="1">Uroporphyrinogen decarboxylase (URO-D) domain-containing protein</fullName>
    </recommendedName>
</protein>
<accession>A0A2M7GZY7</accession>
<evidence type="ECO:0000313" key="2">
    <source>
        <dbReference type="EMBL" id="PIW34062.1"/>
    </source>
</evidence>
<comment type="caution">
    <text evidence="2">The sequence shown here is derived from an EMBL/GenBank/DDBJ whole genome shotgun (WGS) entry which is preliminary data.</text>
</comment>
<dbReference type="AlphaFoldDB" id="A0A2M7GZY7"/>
<dbReference type="GO" id="GO:0004853">
    <property type="term" value="F:uroporphyrinogen decarboxylase activity"/>
    <property type="evidence" value="ECO:0007669"/>
    <property type="project" value="InterPro"/>
</dbReference>
<dbReference type="InterPro" id="IPR052024">
    <property type="entry name" value="Methanogen_methyltrans"/>
</dbReference>
<gene>
    <name evidence="2" type="ORF">COW28_01280</name>
</gene>
<dbReference type="PANTHER" id="PTHR47099">
    <property type="entry name" value="METHYLCOBAMIDE:COM METHYLTRANSFERASE MTBA"/>
    <property type="match status" value="1"/>
</dbReference>
<dbReference type="SUPFAM" id="SSF51726">
    <property type="entry name" value="UROD/MetE-like"/>
    <property type="match status" value="1"/>
</dbReference>
<dbReference type="InterPro" id="IPR038071">
    <property type="entry name" value="UROD/MetE-like_sf"/>
</dbReference>
<reference evidence="3" key="1">
    <citation type="submission" date="2017-09" db="EMBL/GenBank/DDBJ databases">
        <title>Depth-based differentiation of microbial function through sediment-hosted aquifers and enrichment of novel symbionts in the deep terrestrial subsurface.</title>
        <authorList>
            <person name="Probst A.J."/>
            <person name="Ladd B."/>
            <person name="Jarett J.K."/>
            <person name="Geller-Mcgrath D.E."/>
            <person name="Sieber C.M.K."/>
            <person name="Emerson J.B."/>
            <person name="Anantharaman K."/>
            <person name="Thomas B.C."/>
            <person name="Malmstrom R."/>
            <person name="Stieglmeier M."/>
            <person name="Klingl A."/>
            <person name="Woyke T."/>
            <person name="Ryan C.M."/>
            <person name="Banfield J.F."/>
        </authorList>
    </citation>
    <scope>NUCLEOTIDE SEQUENCE [LARGE SCALE GENOMIC DNA]</scope>
</reference>
<evidence type="ECO:0000313" key="3">
    <source>
        <dbReference type="Proteomes" id="UP000230025"/>
    </source>
</evidence>
<sequence length="352" mass="40545">MNSKERIKMVLAHQEPDRVPIHDGPWGATVARWHKEGLPDGITPGEYFGYEMVMFGADTSPRFPIKTIEKTDKYIIQTTSTGATNKNFWDHTSTPGLIDRPIKEKQDWFPIKERLEPDYTRVDWVSVFNNYHAAQSEGKFICYSGGYGYDLLQSYIRSDQLLVAMVDNPEWVKDMIMTFAKLTMEMAKMMMEKGLKFDAFFDYNDLGYRNGLLFSPETYRRTHKEADTMVYSFFHQHQMPVLLHSCGNVKEIIPELISVGLDCLQPLEVKAGMDLIELKKQYGDKLSFMGGIDVRPMADPDPSKIEEEIRTKFAVAKKGGGYIYHSDHSIPNNVSFSQYKRVMELVKKYSAY</sequence>
<feature type="domain" description="Uroporphyrinogen decarboxylase (URO-D)" evidence="1">
    <location>
        <begin position="159"/>
        <end position="349"/>
    </location>
</feature>
<dbReference type="PANTHER" id="PTHR47099:SF1">
    <property type="entry name" value="METHYLCOBAMIDE:COM METHYLTRANSFERASE MTBA"/>
    <property type="match status" value="1"/>
</dbReference>
<organism evidence="2 3">
    <name type="scientific">bacterium (Candidatus Ratteibacteria) CG15_BIG_FIL_POST_REV_8_21_14_020_41_12</name>
    <dbReference type="NCBI Taxonomy" id="2014291"/>
    <lineage>
        <taxon>Bacteria</taxon>
        <taxon>Candidatus Ratteibacteria</taxon>
    </lineage>
</organism>
<dbReference type="GO" id="GO:0006779">
    <property type="term" value="P:porphyrin-containing compound biosynthetic process"/>
    <property type="evidence" value="ECO:0007669"/>
    <property type="project" value="InterPro"/>
</dbReference>
<dbReference type="EMBL" id="PFFY01000059">
    <property type="protein sequence ID" value="PIW34062.1"/>
    <property type="molecule type" value="Genomic_DNA"/>
</dbReference>
<evidence type="ECO:0000259" key="1">
    <source>
        <dbReference type="Pfam" id="PF01208"/>
    </source>
</evidence>
<dbReference type="Gene3D" id="3.20.20.210">
    <property type="match status" value="1"/>
</dbReference>
<dbReference type="Proteomes" id="UP000230025">
    <property type="component" value="Unassembled WGS sequence"/>
</dbReference>
<dbReference type="InterPro" id="IPR000257">
    <property type="entry name" value="Uroporphyrinogen_deCOase"/>
</dbReference>
<name>A0A2M7GZY7_9BACT</name>
<proteinExistence type="predicted"/>